<feature type="transmembrane region" description="Helical" evidence="2">
    <location>
        <begin position="24"/>
        <end position="49"/>
    </location>
</feature>
<gene>
    <name evidence="3" type="ORF">V5O48_008756</name>
</gene>
<feature type="compositionally biased region" description="Basic and acidic residues" evidence="1">
    <location>
        <begin position="268"/>
        <end position="283"/>
    </location>
</feature>
<evidence type="ECO:0000256" key="2">
    <source>
        <dbReference type="SAM" id="Phobius"/>
    </source>
</evidence>
<proteinExistence type="predicted"/>
<reference evidence="3 4" key="1">
    <citation type="submission" date="2024-02" db="EMBL/GenBank/DDBJ databases">
        <title>A draft genome for the cacao thread blight pathogen Marasmius crinis-equi.</title>
        <authorList>
            <person name="Cohen S.P."/>
            <person name="Baruah I.K."/>
            <person name="Amoako-Attah I."/>
            <person name="Bukari Y."/>
            <person name="Meinhardt L.W."/>
            <person name="Bailey B.A."/>
        </authorList>
    </citation>
    <scope>NUCLEOTIDE SEQUENCE [LARGE SCALE GENOMIC DNA]</scope>
    <source>
        <strain evidence="3 4">GH-76</strain>
    </source>
</reference>
<evidence type="ECO:0000313" key="3">
    <source>
        <dbReference type="EMBL" id="KAL0573203.1"/>
    </source>
</evidence>
<feature type="region of interest" description="Disordered" evidence="1">
    <location>
        <begin position="255"/>
        <end position="331"/>
    </location>
</feature>
<protein>
    <submittedName>
        <fullName evidence="3">Uncharacterized protein</fullName>
    </submittedName>
</protein>
<accession>A0ABR3FDI0</accession>
<evidence type="ECO:0000256" key="1">
    <source>
        <dbReference type="SAM" id="MobiDB-lite"/>
    </source>
</evidence>
<comment type="caution">
    <text evidence="3">The sequence shown here is derived from an EMBL/GenBank/DDBJ whole genome shotgun (WGS) entry which is preliminary data.</text>
</comment>
<feature type="transmembrane region" description="Helical" evidence="2">
    <location>
        <begin position="61"/>
        <end position="85"/>
    </location>
</feature>
<feature type="transmembrane region" description="Helical" evidence="2">
    <location>
        <begin position="153"/>
        <end position="175"/>
    </location>
</feature>
<dbReference type="Proteomes" id="UP001465976">
    <property type="component" value="Unassembled WGS sequence"/>
</dbReference>
<keyword evidence="2" id="KW-0472">Membrane</keyword>
<feature type="transmembrane region" description="Helical" evidence="2">
    <location>
        <begin position="97"/>
        <end position="117"/>
    </location>
</feature>
<dbReference type="EMBL" id="JBAHYK010000530">
    <property type="protein sequence ID" value="KAL0573203.1"/>
    <property type="molecule type" value="Genomic_DNA"/>
</dbReference>
<keyword evidence="2" id="KW-1133">Transmembrane helix</keyword>
<keyword evidence="2" id="KW-0812">Transmembrane</keyword>
<sequence length="331" mass="36362">MPRVYLKEVIFGGKTFCCCLPVRFGLIAMSFLGILFGGILSIICWFEVANLSAGTSTMTKAALVAGGLVETVLLLASILGFIGAIARKQSFVQTYAYILYVHFLLNVAVAIFLLVMVTKASSSAVTKACEETVKNTGAQDQCTGLIKVVRQAIIWISLVVLLVEMYGAIIAARYVNQIQGEKRTARSLRESRIQPADAYEIQEFNNRHSRMSAKSPSTPNYARDFDPYEGNGVHHDRHSISGTSLHGYQSVALADDHEGYGGGSLTHGDVEREEKSRLRRMDENETNDLPNPFLHANESGRDTKTSYRPPSPSTESDGLPRYSLSDPSSRQ</sequence>
<organism evidence="3 4">
    <name type="scientific">Marasmius crinis-equi</name>
    <dbReference type="NCBI Taxonomy" id="585013"/>
    <lineage>
        <taxon>Eukaryota</taxon>
        <taxon>Fungi</taxon>
        <taxon>Dikarya</taxon>
        <taxon>Basidiomycota</taxon>
        <taxon>Agaricomycotina</taxon>
        <taxon>Agaricomycetes</taxon>
        <taxon>Agaricomycetidae</taxon>
        <taxon>Agaricales</taxon>
        <taxon>Marasmiineae</taxon>
        <taxon>Marasmiaceae</taxon>
        <taxon>Marasmius</taxon>
    </lineage>
</organism>
<evidence type="ECO:0000313" key="4">
    <source>
        <dbReference type="Proteomes" id="UP001465976"/>
    </source>
</evidence>
<name>A0ABR3FDI0_9AGAR</name>
<keyword evidence="4" id="KW-1185">Reference proteome</keyword>